<reference evidence="1 2" key="1">
    <citation type="submission" date="2014-03" db="EMBL/GenBank/DDBJ databases">
        <title>Draft Genome Sequences of Four Burkholderia Strains.</title>
        <authorList>
            <person name="Liu X.Y."/>
            <person name="Li C.X."/>
            <person name="Xu J.H."/>
        </authorList>
    </citation>
    <scope>NUCLEOTIDE SEQUENCE [LARGE SCALE GENOMIC DNA]</scope>
    <source>
        <strain evidence="1 2">DSM 50014</strain>
    </source>
</reference>
<dbReference type="RefSeq" id="WP_035943446.1">
    <property type="nucleotide sequence ID" value="NZ_CADFFX010000027.1"/>
</dbReference>
<organism evidence="1 2">
    <name type="scientific">Caballeronia glathei</name>
    <dbReference type="NCBI Taxonomy" id="60547"/>
    <lineage>
        <taxon>Bacteria</taxon>
        <taxon>Pseudomonadati</taxon>
        <taxon>Pseudomonadota</taxon>
        <taxon>Betaproteobacteria</taxon>
        <taxon>Burkholderiales</taxon>
        <taxon>Burkholderiaceae</taxon>
        <taxon>Caballeronia</taxon>
    </lineage>
</organism>
<proteinExistence type="predicted"/>
<dbReference type="EMBL" id="JFHC01000187">
    <property type="protein sequence ID" value="KDR37613.1"/>
    <property type="molecule type" value="Genomic_DNA"/>
</dbReference>
<name>A0A069PAC7_9BURK</name>
<sequence length="240" mass="26900">MSRNDEVKNYLPEHLKGLVPSAEQVLRALDGRLYTYEVETEFVRAVDNEKHVATASPFKAHRFGPPLEFVRPDGTLDFTWLYMARDCLVASWESQLVLNNRGAGSGFHITRRAVKRGVIARVRFARPLRLWNLGEDHSSRLGIHDIVSSGDHEACQWLGCRLRQAMLTVRPDKRPDGFVYPSRRVKGFPALAIGDWAVAELFQDAQLALEAFAGSEIYAHFKADPMLTDPPDLDAVGTAA</sequence>
<evidence type="ECO:0000313" key="1">
    <source>
        <dbReference type="EMBL" id="KDR37613.1"/>
    </source>
</evidence>
<accession>A0A069PAC7</accession>
<protein>
    <recommendedName>
        <fullName evidence="3">RES domain-containing protein</fullName>
    </recommendedName>
</protein>
<evidence type="ECO:0008006" key="3">
    <source>
        <dbReference type="Google" id="ProtNLM"/>
    </source>
</evidence>
<dbReference type="AlphaFoldDB" id="A0A069PAC7"/>
<dbReference type="Proteomes" id="UP000027466">
    <property type="component" value="Unassembled WGS sequence"/>
</dbReference>
<gene>
    <name evidence="1" type="ORF">BG61_10920</name>
</gene>
<comment type="caution">
    <text evidence="1">The sequence shown here is derived from an EMBL/GenBank/DDBJ whole genome shotgun (WGS) entry which is preliminary data.</text>
</comment>
<keyword evidence="2" id="KW-1185">Reference proteome</keyword>
<evidence type="ECO:0000313" key="2">
    <source>
        <dbReference type="Proteomes" id="UP000027466"/>
    </source>
</evidence>